<name>A0ABV8TIN4_9ACTN</name>
<sequence>MTHLDVLALSGSLRRDSLNTTLLREAERLGPRLRFDHFGGLGLLPHFNEDEEHPAPAAVAELRRRVREADAVLIATPEYNSSFPGALKNALDWLSRPADGEGPALLRKPVAVVGASPGPFGTVRAQSALRQVLHKMNAHVVQQPEFLLFQAQRQFGDDGRFPEDSPARGLLCDVLDALTRLVEDEAHLRSRTEATVR</sequence>
<keyword evidence="2" id="KW-0560">Oxidoreductase</keyword>
<comment type="caution">
    <text evidence="2">The sequence shown here is derived from an EMBL/GenBank/DDBJ whole genome shotgun (WGS) entry which is preliminary data.</text>
</comment>
<organism evidence="2 3">
    <name type="scientific">Streptomyces andamanensis</name>
    <dbReference type="NCBI Taxonomy" id="1565035"/>
    <lineage>
        <taxon>Bacteria</taxon>
        <taxon>Bacillati</taxon>
        <taxon>Actinomycetota</taxon>
        <taxon>Actinomycetes</taxon>
        <taxon>Kitasatosporales</taxon>
        <taxon>Streptomycetaceae</taxon>
        <taxon>Streptomyces</taxon>
    </lineage>
</organism>
<dbReference type="InterPro" id="IPR050712">
    <property type="entry name" value="NAD(P)H-dep_reductase"/>
</dbReference>
<proteinExistence type="predicted"/>
<reference evidence="3" key="1">
    <citation type="journal article" date="2019" name="Int. J. Syst. Evol. Microbiol.">
        <title>The Global Catalogue of Microorganisms (GCM) 10K type strain sequencing project: providing services to taxonomists for standard genome sequencing and annotation.</title>
        <authorList>
            <consortium name="The Broad Institute Genomics Platform"/>
            <consortium name="The Broad Institute Genome Sequencing Center for Infectious Disease"/>
            <person name="Wu L."/>
            <person name="Ma J."/>
        </authorList>
    </citation>
    <scope>NUCLEOTIDE SEQUENCE [LARGE SCALE GENOMIC DNA]</scope>
    <source>
        <strain evidence="3">PCU 347</strain>
    </source>
</reference>
<evidence type="ECO:0000313" key="3">
    <source>
        <dbReference type="Proteomes" id="UP001595824"/>
    </source>
</evidence>
<feature type="domain" description="NADPH-dependent FMN reductase-like" evidence="1">
    <location>
        <begin position="5"/>
        <end position="148"/>
    </location>
</feature>
<evidence type="ECO:0000313" key="2">
    <source>
        <dbReference type="EMBL" id="MFC4330569.1"/>
    </source>
</evidence>
<dbReference type="InterPro" id="IPR029039">
    <property type="entry name" value="Flavoprotein-like_sf"/>
</dbReference>
<keyword evidence="3" id="KW-1185">Reference proteome</keyword>
<dbReference type="Gene3D" id="3.40.50.360">
    <property type="match status" value="1"/>
</dbReference>
<evidence type="ECO:0000259" key="1">
    <source>
        <dbReference type="Pfam" id="PF03358"/>
    </source>
</evidence>
<gene>
    <name evidence="2" type="ORF">ACFPC0_22835</name>
</gene>
<accession>A0ABV8TIN4</accession>
<dbReference type="RefSeq" id="WP_381741513.1">
    <property type="nucleotide sequence ID" value="NZ_JBHSDP010000024.1"/>
</dbReference>
<dbReference type="EMBL" id="JBHSDP010000024">
    <property type="protein sequence ID" value="MFC4330569.1"/>
    <property type="molecule type" value="Genomic_DNA"/>
</dbReference>
<protein>
    <submittedName>
        <fullName evidence="2">NADPH-dependent FMN reductase</fullName>
        <ecNumber evidence="2">1.-.-.-</ecNumber>
    </submittedName>
</protein>
<dbReference type="InterPro" id="IPR005025">
    <property type="entry name" value="FMN_Rdtase-like_dom"/>
</dbReference>
<dbReference type="Pfam" id="PF03358">
    <property type="entry name" value="FMN_red"/>
    <property type="match status" value="1"/>
</dbReference>
<dbReference type="Proteomes" id="UP001595824">
    <property type="component" value="Unassembled WGS sequence"/>
</dbReference>
<dbReference type="GO" id="GO:0016491">
    <property type="term" value="F:oxidoreductase activity"/>
    <property type="evidence" value="ECO:0007669"/>
    <property type="project" value="UniProtKB-KW"/>
</dbReference>
<dbReference type="PANTHER" id="PTHR30543">
    <property type="entry name" value="CHROMATE REDUCTASE"/>
    <property type="match status" value="1"/>
</dbReference>
<dbReference type="PANTHER" id="PTHR30543:SF21">
    <property type="entry name" value="NAD(P)H-DEPENDENT FMN REDUCTASE LOT6"/>
    <property type="match status" value="1"/>
</dbReference>
<dbReference type="SUPFAM" id="SSF52218">
    <property type="entry name" value="Flavoproteins"/>
    <property type="match status" value="1"/>
</dbReference>
<dbReference type="EC" id="1.-.-.-" evidence="2"/>